<sequence>DQRCIMELWKFLLDKCLQNFNIIELKTFWEKNPHDVGLLVCERVVNLPFELVPPLYNALFDEVTWATEDE</sequence>
<feature type="non-terminal residue" evidence="2">
    <location>
        <position position="1"/>
    </location>
</feature>
<proteinExistence type="inferred from homology"/>
<organism evidence="2 3">
    <name type="scientific">Taxus chinensis</name>
    <name type="common">Chinese yew</name>
    <name type="synonym">Taxus wallichiana var. chinensis</name>
    <dbReference type="NCBI Taxonomy" id="29808"/>
    <lineage>
        <taxon>Eukaryota</taxon>
        <taxon>Viridiplantae</taxon>
        <taxon>Streptophyta</taxon>
        <taxon>Embryophyta</taxon>
        <taxon>Tracheophyta</taxon>
        <taxon>Spermatophyta</taxon>
        <taxon>Pinopsida</taxon>
        <taxon>Pinidae</taxon>
        <taxon>Conifers II</taxon>
        <taxon>Cupressales</taxon>
        <taxon>Taxaceae</taxon>
        <taxon>Taxus</taxon>
    </lineage>
</organism>
<dbReference type="EMBL" id="JAHRHJ020002730">
    <property type="protein sequence ID" value="KAH9292635.1"/>
    <property type="molecule type" value="Genomic_DNA"/>
</dbReference>
<evidence type="ECO:0000256" key="1">
    <source>
        <dbReference type="ARBA" id="ARBA00006781"/>
    </source>
</evidence>
<evidence type="ECO:0000313" key="2">
    <source>
        <dbReference type="EMBL" id="KAH9292635.1"/>
    </source>
</evidence>
<comment type="caution">
    <text evidence="2">The sequence shown here is derived from an EMBL/GenBank/DDBJ whole genome shotgun (WGS) entry which is preliminary data.</text>
</comment>
<keyword evidence="3" id="KW-1185">Reference proteome</keyword>
<gene>
    <name evidence="2" type="ORF">KI387_042180</name>
</gene>
<dbReference type="GO" id="GO:0005634">
    <property type="term" value="C:nucleus"/>
    <property type="evidence" value="ECO:0007669"/>
    <property type="project" value="TreeGrafter"/>
</dbReference>
<comment type="similarity">
    <text evidence="1">Belongs to the BCP1 family.</text>
</comment>
<dbReference type="PANTHER" id="PTHR13261:SF0">
    <property type="entry name" value="BRCA2 AND CDKN1A-INTERACTING PROTEIN"/>
    <property type="match status" value="1"/>
</dbReference>
<dbReference type="AlphaFoldDB" id="A0AA38C1X6"/>
<dbReference type="Pfam" id="PF13862">
    <property type="entry name" value="BCCIP"/>
    <property type="match status" value="1"/>
</dbReference>
<reference evidence="2 3" key="1">
    <citation type="journal article" date="2021" name="Nat. Plants">
        <title>The Taxus genome provides insights into paclitaxel biosynthesis.</title>
        <authorList>
            <person name="Xiong X."/>
            <person name="Gou J."/>
            <person name="Liao Q."/>
            <person name="Li Y."/>
            <person name="Zhou Q."/>
            <person name="Bi G."/>
            <person name="Li C."/>
            <person name="Du R."/>
            <person name="Wang X."/>
            <person name="Sun T."/>
            <person name="Guo L."/>
            <person name="Liang H."/>
            <person name="Lu P."/>
            <person name="Wu Y."/>
            <person name="Zhang Z."/>
            <person name="Ro D.K."/>
            <person name="Shang Y."/>
            <person name="Huang S."/>
            <person name="Yan J."/>
        </authorList>
    </citation>
    <scope>NUCLEOTIDE SEQUENCE [LARGE SCALE GENOMIC DNA]</scope>
    <source>
        <strain evidence="2">Ta-2019</strain>
    </source>
</reference>
<feature type="non-terminal residue" evidence="2">
    <location>
        <position position="70"/>
    </location>
</feature>
<dbReference type="InterPro" id="IPR025602">
    <property type="entry name" value="BCP1_family"/>
</dbReference>
<protein>
    <submittedName>
        <fullName evidence="2">Uncharacterized protein</fullName>
    </submittedName>
</protein>
<evidence type="ECO:0000313" key="3">
    <source>
        <dbReference type="Proteomes" id="UP000824469"/>
    </source>
</evidence>
<accession>A0AA38C1X6</accession>
<dbReference type="Proteomes" id="UP000824469">
    <property type="component" value="Unassembled WGS sequence"/>
</dbReference>
<dbReference type="PANTHER" id="PTHR13261">
    <property type="entry name" value="BRCA2 AND CDKN1A INTERACTING PROTEIN"/>
    <property type="match status" value="1"/>
</dbReference>
<name>A0AA38C1X6_TAXCH</name>